<dbReference type="PaxDb" id="39947-A0A0P0XT78"/>
<protein>
    <submittedName>
        <fullName evidence="2">Os10g0175066 protein</fullName>
    </submittedName>
</protein>
<dbReference type="Gramene" id="Os10t0175066-00">
    <property type="protein sequence ID" value="Os10t0175066-00"/>
    <property type="gene ID" value="Os10g0175066"/>
</dbReference>
<dbReference type="InParanoid" id="A0A0P0XT78"/>
<dbReference type="Proteomes" id="UP000059680">
    <property type="component" value="Chromosome 10"/>
</dbReference>
<dbReference type="EMBL" id="AP014966">
    <property type="protein sequence ID" value="BAT10087.1"/>
    <property type="molecule type" value="Genomic_DNA"/>
</dbReference>
<evidence type="ECO:0000313" key="3">
    <source>
        <dbReference type="Proteomes" id="UP000059680"/>
    </source>
</evidence>
<evidence type="ECO:0000313" key="2">
    <source>
        <dbReference type="EMBL" id="BAT10087.1"/>
    </source>
</evidence>
<feature type="compositionally biased region" description="Low complexity" evidence="1">
    <location>
        <begin position="64"/>
        <end position="74"/>
    </location>
</feature>
<gene>
    <name evidence="2" type="ordered locus">Os10g0175066</name>
    <name evidence="2" type="ORF">OSNPB_100175066</name>
</gene>
<proteinExistence type="predicted"/>
<sequence length="106" mass="11150">MQDQTDAGYAAGDEATGAGGRDVFASTARHAVGGSSMFSTAKRLTTTKNPGVYGAAGSAPDGTVVRPRPVAPRRGSTLSIDELRWIRHDVRRRQEGARAAESFCLS</sequence>
<name>A0A0P0XT78_ORYSJ</name>
<reference evidence="2 3" key="2">
    <citation type="journal article" date="2013" name="Plant Cell Physiol.">
        <title>Rice Annotation Project Database (RAP-DB): an integrative and interactive database for rice genomics.</title>
        <authorList>
            <person name="Sakai H."/>
            <person name="Lee S.S."/>
            <person name="Tanaka T."/>
            <person name="Numa H."/>
            <person name="Kim J."/>
            <person name="Kawahara Y."/>
            <person name="Wakimoto H."/>
            <person name="Yang C.C."/>
            <person name="Iwamoto M."/>
            <person name="Abe T."/>
            <person name="Yamada Y."/>
            <person name="Muto A."/>
            <person name="Inokuchi H."/>
            <person name="Ikemura T."/>
            <person name="Matsumoto T."/>
            <person name="Sasaki T."/>
            <person name="Itoh T."/>
        </authorList>
    </citation>
    <scope>NUCLEOTIDE SEQUENCE [LARGE SCALE GENOMIC DNA]</scope>
    <source>
        <strain evidence="3">cv. Nipponbare</strain>
    </source>
</reference>
<reference evidence="2 3" key="3">
    <citation type="journal article" date="2013" name="Rice">
        <title>Improvement of the Oryza sativa Nipponbare reference genome using next generation sequence and optical map data.</title>
        <authorList>
            <person name="Kawahara Y."/>
            <person name="de la Bastide M."/>
            <person name="Hamilton J.P."/>
            <person name="Kanamori H."/>
            <person name="McCombie W.R."/>
            <person name="Ouyang S."/>
            <person name="Schwartz D.C."/>
            <person name="Tanaka T."/>
            <person name="Wu J."/>
            <person name="Zhou S."/>
            <person name="Childs K.L."/>
            <person name="Davidson R.M."/>
            <person name="Lin H."/>
            <person name="Quesada-Ocampo L."/>
            <person name="Vaillancourt B."/>
            <person name="Sakai H."/>
            <person name="Lee S.S."/>
            <person name="Kim J."/>
            <person name="Numa H."/>
            <person name="Itoh T."/>
            <person name="Buell C.R."/>
            <person name="Matsumoto T."/>
        </authorList>
    </citation>
    <scope>NUCLEOTIDE SEQUENCE [LARGE SCALE GENOMIC DNA]</scope>
    <source>
        <strain evidence="3">cv. Nipponbare</strain>
    </source>
</reference>
<keyword evidence="3" id="KW-1185">Reference proteome</keyword>
<accession>A0A0P0XT78</accession>
<dbReference type="AlphaFoldDB" id="A0A0P0XT78"/>
<feature type="region of interest" description="Disordered" evidence="1">
    <location>
        <begin position="47"/>
        <end position="74"/>
    </location>
</feature>
<evidence type="ECO:0000256" key="1">
    <source>
        <dbReference type="SAM" id="MobiDB-lite"/>
    </source>
</evidence>
<feature type="region of interest" description="Disordered" evidence="1">
    <location>
        <begin position="1"/>
        <end position="21"/>
    </location>
</feature>
<organism evidence="2 3">
    <name type="scientific">Oryza sativa subsp. japonica</name>
    <name type="common">Rice</name>
    <dbReference type="NCBI Taxonomy" id="39947"/>
    <lineage>
        <taxon>Eukaryota</taxon>
        <taxon>Viridiplantae</taxon>
        <taxon>Streptophyta</taxon>
        <taxon>Embryophyta</taxon>
        <taxon>Tracheophyta</taxon>
        <taxon>Spermatophyta</taxon>
        <taxon>Magnoliopsida</taxon>
        <taxon>Liliopsida</taxon>
        <taxon>Poales</taxon>
        <taxon>Poaceae</taxon>
        <taxon>BOP clade</taxon>
        <taxon>Oryzoideae</taxon>
        <taxon>Oryzeae</taxon>
        <taxon>Oryzinae</taxon>
        <taxon>Oryza</taxon>
        <taxon>Oryza sativa</taxon>
    </lineage>
</organism>
<reference evidence="3" key="1">
    <citation type="journal article" date="2005" name="Nature">
        <title>The map-based sequence of the rice genome.</title>
        <authorList>
            <consortium name="International rice genome sequencing project (IRGSP)"/>
            <person name="Matsumoto T."/>
            <person name="Wu J."/>
            <person name="Kanamori H."/>
            <person name="Katayose Y."/>
            <person name="Fujisawa M."/>
            <person name="Namiki N."/>
            <person name="Mizuno H."/>
            <person name="Yamamoto K."/>
            <person name="Antonio B.A."/>
            <person name="Baba T."/>
            <person name="Sakata K."/>
            <person name="Nagamura Y."/>
            <person name="Aoki H."/>
            <person name="Arikawa K."/>
            <person name="Arita K."/>
            <person name="Bito T."/>
            <person name="Chiden Y."/>
            <person name="Fujitsuka N."/>
            <person name="Fukunaka R."/>
            <person name="Hamada M."/>
            <person name="Harada C."/>
            <person name="Hayashi A."/>
            <person name="Hijishita S."/>
            <person name="Honda M."/>
            <person name="Hosokawa S."/>
            <person name="Ichikawa Y."/>
            <person name="Idonuma A."/>
            <person name="Iijima M."/>
            <person name="Ikeda M."/>
            <person name="Ikeno M."/>
            <person name="Ito K."/>
            <person name="Ito S."/>
            <person name="Ito T."/>
            <person name="Ito Y."/>
            <person name="Ito Y."/>
            <person name="Iwabuchi A."/>
            <person name="Kamiya K."/>
            <person name="Karasawa W."/>
            <person name="Kurita K."/>
            <person name="Katagiri S."/>
            <person name="Kikuta A."/>
            <person name="Kobayashi H."/>
            <person name="Kobayashi N."/>
            <person name="Machita K."/>
            <person name="Maehara T."/>
            <person name="Masukawa M."/>
            <person name="Mizubayashi T."/>
            <person name="Mukai Y."/>
            <person name="Nagasaki H."/>
            <person name="Nagata Y."/>
            <person name="Naito S."/>
            <person name="Nakashima M."/>
            <person name="Nakama Y."/>
            <person name="Nakamichi Y."/>
            <person name="Nakamura M."/>
            <person name="Meguro A."/>
            <person name="Negishi M."/>
            <person name="Ohta I."/>
            <person name="Ohta T."/>
            <person name="Okamoto M."/>
            <person name="Ono N."/>
            <person name="Saji S."/>
            <person name="Sakaguchi M."/>
            <person name="Sakai K."/>
            <person name="Shibata M."/>
            <person name="Shimokawa T."/>
            <person name="Song J."/>
            <person name="Takazaki Y."/>
            <person name="Terasawa K."/>
            <person name="Tsugane M."/>
            <person name="Tsuji K."/>
            <person name="Ueda S."/>
            <person name="Waki K."/>
            <person name="Yamagata H."/>
            <person name="Yamamoto M."/>
            <person name="Yamamoto S."/>
            <person name="Yamane H."/>
            <person name="Yoshiki S."/>
            <person name="Yoshihara R."/>
            <person name="Yukawa K."/>
            <person name="Zhong H."/>
            <person name="Yano M."/>
            <person name="Yuan Q."/>
            <person name="Ouyang S."/>
            <person name="Liu J."/>
            <person name="Jones K.M."/>
            <person name="Gansberger K."/>
            <person name="Moffat K."/>
            <person name="Hill J."/>
            <person name="Bera J."/>
            <person name="Fadrosh D."/>
            <person name="Jin S."/>
            <person name="Johri S."/>
            <person name="Kim M."/>
            <person name="Overton L."/>
            <person name="Reardon M."/>
            <person name="Tsitrin T."/>
            <person name="Vuong H."/>
            <person name="Weaver B."/>
            <person name="Ciecko A."/>
            <person name="Tallon L."/>
            <person name="Jackson J."/>
            <person name="Pai G."/>
            <person name="Aken S.V."/>
            <person name="Utterback T."/>
            <person name="Reidmuller S."/>
            <person name="Feldblyum T."/>
            <person name="Hsiao J."/>
            <person name="Zismann V."/>
            <person name="Iobst S."/>
            <person name="de Vazeille A.R."/>
            <person name="Buell C.R."/>
            <person name="Ying K."/>
            <person name="Li Y."/>
            <person name="Lu T."/>
            <person name="Huang Y."/>
            <person name="Zhao Q."/>
            <person name="Feng Q."/>
            <person name="Zhang L."/>
            <person name="Zhu J."/>
            <person name="Weng Q."/>
            <person name="Mu J."/>
            <person name="Lu Y."/>
            <person name="Fan D."/>
            <person name="Liu Y."/>
            <person name="Guan J."/>
            <person name="Zhang Y."/>
            <person name="Yu S."/>
            <person name="Liu X."/>
            <person name="Zhang Y."/>
            <person name="Hong G."/>
            <person name="Han B."/>
            <person name="Choisne N."/>
            <person name="Demange N."/>
            <person name="Orjeda G."/>
            <person name="Samain S."/>
            <person name="Cattolico L."/>
            <person name="Pelletier E."/>
            <person name="Couloux A."/>
            <person name="Segurens B."/>
            <person name="Wincker P."/>
            <person name="D'Hont A."/>
            <person name="Scarpelli C."/>
            <person name="Weissenbach J."/>
            <person name="Salanoubat M."/>
            <person name="Quetier F."/>
            <person name="Yu Y."/>
            <person name="Kim H.R."/>
            <person name="Rambo T."/>
            <person name="Currie J."/>
            <person name="Collura K."/>
            <person name="Luo M."/>
            <person name="Yang T."/>
            <person name="Ammiraju J.S.S."/>
            <person name="Engler F."/>
            <person name="Soderlund C."/>
            <person name="Wing R.A."/>
            <person name="Palmer L.E."/>
            <person name="de la Bastide M."/>
            <person name="Spiegel L."/>
            <person name="Nascimento L."/>
            <person name="Zutavern T."/>
            <person name="O'Shaughnessy A."/>
            <person name="Dike S."/>
            <person name="Dedhia N."/>
            <person name="Preston R."/>
            <person name="Balija V."/>
            <person name="McCombie W.R."/>
            <person name="Chow T."/>
            <person name="Chen H."/>
            <person name="Chung M."/>
            <person name="Chen C."/>
            <person name="Shaw J."/>
            <person name="Wu H."/>
            <person name="Hsiao K."/>
            <person name="Chao Y."/>
            <person name="Chu M."/>
            <person name="Cheng C."/>
            <person name="Hour A."/>
            <person name="Lee P."/>
            <person name="Lin S."/>
            <person name="Lin Y."/>
            <person name="Liou J."/>
            <person name="Liu S."/>
            <person name="Hsing Y."/>
            <person name="Raghuvanshi S."/>
            <person name="Mohanty A."/>
            <person name="Bharti A.K."/>
            <person name="Gaur A."/>
            <person name="Gupta V."/>
            <person name="Kumar D."/>
            <person name="Ravi V."/>
            <person name="Vij S."/>
            <person name="Kapur A."/>
            <person name="Khurana P."/>
            <person name="Khurana P."/>
            <person name="Khurana J.P."/>
            <person name="Tyagi A.K."/>
            <person name="Gaikwad K."/>
            <person name="Singh A."/>
            <person name="Dalal V."/>
            <person name="Srivastava S."/>
            <person name="Dixit A."/>
            <person name="Pal A.K."/>
            <person name="Ghazi I.A."/>
            <person name="Yadav M."/>
            <person name="Pandit A."/>
            <person name="Bhargava A."/>
            <person name="Sureshbabu K."/>
            <person name="Batra K."/>
            <person name="Sharma T.R."/>
            <person name="Mohapatra T."/>
            <person name="Singh N.K."/>
            <person name="Messing J."/>
            <person name="Nelson A.B."/>
            <person name="Fuks G."/>
            <person name="Kavchok S."/>
            <person name="Keizer G."/>
            <person name="Linton E."/>
            <person name="Llaca V."/>
            <person name="Song R."/>
            <person name="Tanyolac B."/>
            <person name="Young S."/>
            <person name="Ho-Il K."/>
            <person name="Hahn J.H."/>
            <person name="Sangsakoo G."/>
            <person name="Vanavichit A."/>
            <person name="de Mattos Luiz.A.T."/>
            <person name="Zimmer P.D."/>
            <person name="Malone G."/>
            <person name="Dellagostin O."/>
            <person name="de Oliveira A.C."/>
            <person name="Bevan M."/>
            <person name="Bancroft I."/>
            <person name="Minx P."/>
            <person name="Cordum H."/>
            <person name="Wilson R."/>
            <person name="Cheng Z."/>
            <person name="Jin W."/>
            <person name="Jiang J."/>
            <person name="Leong S.A."/>
            <person name="Iwama H."/>
            <person name="Gojobori T."/>
            <person name="Itoh T."/>
            <person name="Niimura Y."/>
            <person name="Fujii Y."/>
            <person name="Habara T."/>
            <person name="Sakai H."/>
            <person name="Sato Y."/>
            <person name="Wilson G."/>
            <person name="Kumar K."/>
            <person name="McCouch S."/>
            <person name="Juretic N."/>
            <person name="Hoen D."/>
            <person name="Wright S."/>
            <person name="Bruskiewich R."/>
            <person name="Bureau T."/>
            <person name="Miyao A."/>
            <person name="Hirochika H."/>
            <person name="Nishikawa T."/>
            <person name="Kadowaki K."/>
            <person name="Sugiura M."/>
            <person name="Burr B."/>
            <person name="Sasaki T."/>
        </authorList>
    </citation>
    <scope>NUCLEOTIDE SEQUENCE [LARGE SCALE GENOMIC DNA]</scope>
    <source>
        <strain evidence="3">cv. Nipponbare</strain>
    </source>
</reference>